<evidence type="ECO:0000259" key="7">
    <source>
        <dbReference type="Pfam" id="PF08340"/>
    </source>
</evidence>
<evidence type="ECO:0000256" key="3">
    <source>
        <dbReference type="ARBA" id="ARBA00022759"/>
    </source>
</evidence>
<dbReference type="GeneID" id="61275783"/>
<dbReference type="OMA" id="INREVNT"/>
<evidence type="ECO:0000313" key="8">
    <source>
        <dbReference type="EMBL" id="MCG4960925.1"/>
    </source>
</evidence>
<keyword evidence="4" id="KW-0378">Hydrolase</keyword>
<comment type="cofactor">
    <cofactor evidence="1">
        <name>a divalent metal cation</name>
        <dbReference type="ChEBI" id="CHEBI:60240"/>
    </cofactor>
</comment>
<evidence type="ECO:0000256" key="5">
    <source>
        <dbReference type="ARBA" id="ARBA00035648"/>
    </source>
</evidence>
<dbReference type="NCBIfam" id="TIGR00255">
    <property type="entry name" value="YicC/YloC family endoribonuclease"/>
    <property type="match status" value="1"/>
</dbReference>
<dbReference type="InterPro" id="IPR013527">
    <property type="entry name" value="YicC-like_N"/>
</dbReference>
<evidence type="ECO:0000313" key="14">
    <source>
        <dbReference type="Proteomes" id="UP000284434"/>
    </source>
</evidence>
<dbReference type="EMBL" id="JAKNDN010000027">
    <property type="protein sequence ID" value="MCG4960925.1"/>
    <property type="molecule type" value="Genomic_DNA"/>
</dbReference>
<dbReference type="EMBL" id="QRYC01000027">
    <property type="protein sequence ID" value="RGU54678.1"/>
    <property type="molecule type" value="Genomic_DNA"/>
</dbReference>
<dbReference type="PANTHER" id="PTHR30636">
    <property type="entry name" value="UPF0701 PROTEIN YICC"/>
    <property type="match status" value="1"/>
</dbReference>
<organism evidence="11 14">
    <name type="scientific">Odoribacter splanchnicus</name>
    <dbReference type="NCBI Taxonomy" id="28118"/>
    <lineage>
        <taxon>Bacteria</taxon>
        <taxon>Pseudomonadati</taxon>
        <taxon>Bacteroidota</taxon>
        <taxon>Bacteroidia</taxon>
        <taxon>Bacteroidales</taxon>
        <taxon>Odoribacteraceae</taxon>
        <taxon>Odoribacter</taxon>
    </lineage>
</organism>
<proteinExistence type="inferred from homology"/>
<evidence type="ECO:0000256" key="4">
    <source>
        <dbReference type="ARBA" id="ARBA00022801"/>
    </source>
</evidence>
<reference evidence="8" key="2">
    <citation type="submission" date="2022-01" db="EMBL/GenBank/DDBJ databases">
        <title>Collection of gut derived symbiotic bacterial strains cultured from healthy donors.</title>
        <authorList>
            <person name="Lin H."/>
            <person name="Kohout C."/>
            <person name="Waligurski E."/>
            <person name="Pamer E.G."/>
        </authorList>
    </citation>
    <scope>NUCLEOTIDE SEQUENCE</scope>
    <source>
        <strain evidence="8">DFI.1.149</strain>
    </source>
</reference>
<dbReference type="GO" id="GO:0004521">
    <property type="term" value="F:RNA endonuclease activity"/>
    <property type="evidence" value="ECO:0007669"/>
    <property type="project" value="InterPro"/>
</dbReference>
<evidence type="ECO:0000313" key="13">
    <source>
        <dbReference type="Proteomes" id="UP000284243"/>
    </source>
</evidence>
<sequence length="292" mass="34149">MVKSMTGFGKITIENGNRKVVIEIKSLNSKTLDLNLKMPNLYKEKEMEIRNIVKEQLDRGKVEMCIYFDNTESDKDVTINKPVVTQYFNQLLDIANELGIEADKNKILQTVMRFPDTLQIKSEELEDTEWEALEAGIKKALEEINKFRIQEGKALIKDICHRIELIQELSAQVPQFEVKRVEVIRQKLQEKINEWTDIQNIDENRLEQEIIYYLEKLDITEEKVRLANHCKYFLETIEHEDAPGRKIGFIAQEIGREINTMGSKANDHDIQKLVVKMKDELEKIKEQSLNVL</sequence>
<dbReference type="EMBL" id="QSCO01000003">
    <property type="protein sequence ID" value="RGY09251.1"/>
    <property type="molecule type" value="Genomic_DNA"/>
</dbReference>
<protein>
    <submittedName>
        <fullName evidence="11">YicC family protein</fullName>
    </submittedName>
</protein>
<keyword evidence="3" id="KW-0255">Endonuclease</keyword>
<dbReference type="InterPro" id="IPR013551">
    <property type="entry name" value="YicC-like_C"/>
</dbReference>
<dbReference type="RefSeq" id="WP_013612730.1">
    <property type="nucleotide sequence ID" value="NZ_BAABYK010000001.1"/>
</dbReference>
<comment type="caution">
    <text evidence="11">The sequence shown here is derived from an EMBL/GenBank/DDBJ whole genome shotgun (WGS) entry which is preliminary data.</text>
</comment>
<dbReference type="GO" id="GO:0016787">
    <property type="term" value="F:hydrolase activity"/>
    <property type="evidence" value="ECO:0007669"/>
    <property type="project" value="UniProtKB-KW"/>
</dbReference>
<gene>
    <name evidence="10" type="ORF">DWW24_09535</name>
    <name evidence="9" type="ORF">DWW57_15350</name>
    <name evidence="11" type="ORF">DXA53_02920</name>
    <name evidence="8" type="ORF">L0P03_13875</name>
</gene>
<dbReference type="Proteomes" id="UP001199750">
    <property type="component" value="Unassembled WGS sequence"/>
</dbReference>
<name>A0A1Y3Y1Y0_9BACT</name>
<accession>A0A1Y3Y1Y0</accession>
<dbReference type="PANTHER" id="PTHR30636:SF3">
    <property type="entry name" value="UPF0701 PROTEIN YICC"/>
    <property type="match status" value="1"/>
</dbReference>
<feature type="domain" description="Endoribonuclease YicC-like N-terminal" evidence="6">
    <location>
        <begin position="2"/>
        <end position="155"/>
    </location>
</feature>
<dbReference type="Proteomes" id="UP000283426">
    <property type="component" value="Unassembled WGS sequence"/>
</dbReference>
<dbReference type="Pfam" id="PF03755">
    <property type="entry name" value="YicC-like_N"/>
    <property type="match status" value="1"/>
</dbReference>
<dbReference type="Proteomes" id="UP000284434">
    <property type="component" value="Unassembled WGS sequence"/>
</dbReference>
<evidence type="ECO:0000313" key="11">
    <source>
        <dbReference type="EMBL" id="RGY09251.1"/>
    </source>
</evidence>
<evidence type="ECO:0000256" key="2">
    <source>
        <dbReference type="ARBA" id="ARBA00022722"/>
    </source>
</evidence>
<evidence type="ECO:0000256" key="1">
    <source>
        <dbReference type="ARBA" id="ARBA00001968"/>
    </source>
</evidence>
<reference evidence="12 13" key="1">
    <citation type="submission" date="2018-08" db="EMBL/GenBank/DDBJ databases">
        <title>A genome reference for cultivated species of the human gut microbiota.</title>
        <authorList>
            <person name="Zou Y."/>
            <person name="Xue W."/>
            <person name="Luo G."/>
        </authorList>
    </citation>
    <scope>NUCLEOTIDE SEQUENCE [LARGE SCALE GENOMIC DNA]</scope>
    <source>
        <strain evidence="10 12">AF14-6AC</strain>
        <strain evidence="9 13">AF16-14</strain>
        <strain evidence="11 14">OF03-11</strain>
    </source>
</reference>
<dbReference type="InterPro" id="IPR005229">
    <property type="entry name" value="YicC/YloC-like"/>
</dbReference>
<dbReference type="EMBL" id="QRYW01000018">
    <property type="protein sequence ID" value="RGV26383.1"/>
    <property type="molecule type" value="Genomic_DNA"/>
</dbReference>
<evidence type="ECO:0000313" key="9">
    <source>
        <dbReference type="EMBL" id="RGU54678.1"/>
    </source>
</evidence>
<dbReference type="Pfam" id="PF08340">
    <property type="entry name" value="YicC-like_C"/>
    <property type="match status" value="1"/>
</dbReference>
<dbReference type="AlphaFoldDB" id="A0A1Y3Y1Y0"/>
<evidence type="ECO:0000313" key="12">
    <source>
        <dbReference type="Proteomes" id="UP000283426"/>
    </source>
</evidence>
<evidence type="ECO:0000313" key="10">
    <source>
        <dbReference type="EMBL" id="RGV26383.1"/>
    </source>
</evidence>
<comment type="similarity">
    <text evidence="5">Belongs to the YicC/YloC family.</text>
</comment>
<keyword evidence="2" id="KW-0540">Nuclease</keyword>
<evidence type="ECO:0000259" key="6">
    <source>
        <dbReference type="Pfam" id="PF03755"/>
    </source>
</evidence>
<feature type="domain" description="Endoribonuclease YicC-like C-terminal" evidence="7">
    <location>
        <begin position="178"/>
        <end position="291"/>
    </location>
</feature>
<dbReference type="Proteomes" id="UP000284243">
    <property type="component" value="Unassembled WGS sequence"/>
</dbReference>